<sequence>MTTADDENDDEESSGGEAEDDDQALLQNYPPILESESAMAYPLNRVDEENLPIDPAIIPRRVPSEPIDDFVFIDDDLVDDELGMDDINDSDNSSSESKQHLDEGTDDDDDSSIPVNQESFLVHLHRRSRHGSCCSGMMSIFFEVPARGCSRSTCLSVLFLKWSYMVTKWG</sequence>
<protein>
    <submittedName>
        <fullName evidence="2">Uncharacterized protein</fullName>
    </submittedName>
</protein>
<dbReference type="EMBL" id="LIHL02000010">
    <property type="protein sequence ID" value="KAF5458822.1"/>
    <property type="molecule type" value="Genomic_DNA"/>
</dbReference>
<dbReference type="AlphaFoldDB" id="A0A833U8U0"/>
<feature type="region of interest" description="Disordered" evidence="1">
    <location>
        <begin position="81"/>
        <end position="114"/>
    </location>
</feature>
<feature type="compositionally biased region" description="Acidic residues" evidence="1">
    <location>
        <begin position="1"/>
        <end position="23"/>
    </location>
</feature>
<evidence type="ECO:0000313" key="3">
    <source>
        <dbReference type="Proteomes" id="UP000619265"/>
    </source>
</evidence>
<comment type="caution">
    <text evidence="2">The sequence shown here is derived from an EMBL/GenBank/DDBJ whole genome shotgun (WGS) entry which is preliminary data.</text>
</comment>
<accession>A0A833U8U0</accession>
<organism evidence="2 3">
    <name type="scientific">Juglans regia</name>
    <name type="common">English walnut</name>
    <dbReference type="NCBI Taxonomy" id="51240"/>
    <lineage>
        <taxon>Eukaryota</taxon>
        <taxon>Viridiplantae</taxon>
        <taxon>Streptophyta</taxon>
        <taxon>Embryophyta</taxon>
        <taxon>Tracheophyta</taxon>
        <taxon>Spermatophyta</taxon>
        <taxon>Magnoliopsida</taxon>
        <taxon>eudicotyledons</taxon>
        <taxon>Gunneridae</taxon>
        <taxon>Pentapetalae</taxon>
        <taxon>rosids</taxon>
        <taxon>fabids</taxon>
        <taxon>Fagales</taxon>
        <taxon>Juglandaceae</taxon>
        <taxon>Juglans</taxon>
    </lineage>
</organism>
<reference evidence="2" key="2">
    <citation type="submission" date="2020-03" db="EMBL/GenBank/DDBJ databases">
        <title>Walnut 2.0.</title>
        <authorList>
            <person name="Marrano A."/>
            <person name="Britton M."/>
            <person name="Zimin A.V."/>
            <person name="Zaini P.A."/>
            <person name="Workman R."/>
            <person name="Puiu D."/>
            <person name="Bianco L."/>
            <person name="Allen B.J."/>
            <person name="Troggio M."/>
            <person name="Leslie C.A."/>
            <person name="Timp W."/>
            <person name="Dendekar A."/>
            <person name="Salzberg S.L."/>
            <person name="Neale D.B."/>
        </authorList>
    </citation>
    <scope>NUCLEOTIDE SEQUENCE</scope>
    <source>
        <tissue evidence="2">Leaves</tissue>
    </source>
</reference>
<evidence type="ECO:0000256" key="1">
    <source>
        <dbReference type="SAM" id="MobiDB-lite"/>
    </source>
</evidence>
<dbReference type="Gramene" id="Jr10_18830_p1">
    <property type="protein sequence ID" value="cds.Jr10_18830_p1"/>
    <property type="gene ID" value="Jr10_18830"/>
</dbReference>
<evidence type="ECO:0000313" key="2">
    <source>
        <dbReference type="EMBL" id="KAF5458822.1"/>
    </source>
</evidence>
<reference evidence="2" key="1">
    <citation type="submission" date="2015-10" db="EMBL/GenBank/DDBJ databases">
        <authorList>
            <person name="Martinez-Garcia P.J."/>
            <person name="Crepeau M.W."/>
            <person name="Puiu D."/>
            <person name="Gonzalez-Ibeas D."/>
            <person name="Whalen J."/>
            <person name="Stevens K."/>
            <person name="Paul R."/>
            <person name="Butterfield T."/>
            <person name="Britton M."/>
            <person name="Reagan R."/>
            <person name="Chakraborty S."/>
            <person name="Walawage S.L."/>
            <person name="Vasquez-Gross H.A."/>
            <person name="Cardeno C."/>
            <person name="Famula R."/>
            <person name="Pratt K."/>
            <person name="Kuruganti S."/>
            <person name="Aradhya M.K."/>
            <person name="Leslie C.A."/>
            <person name="Dandekar A.M."/>
            <person name="Salzberg S.L."/>
            <person name="Wegrzyn J.L."/>
            <person name="Langley C.H."/>
            <person name="Neale D.B."/>
        </authorList>
    </citation>
    <scope>NUCLEOTIDE SEQUENCE</scope>
    <source>
        <tissue evidence="2">Leaves</tissue>
    </source>
</reference>
<name>A0A833U8U0_JUGRE</name>
<feature type="region of interest" description="Disordered" evidence="1">
    <location>
        <begin position="1"/>
        <end position="33"/>
    </location>
</feature>
<dbReference type="Proteomes" id="UP000619265">
    <property type="component" value="Unassembled WGS sequence"/>
</dbReference>
<proteinExistence type="predicted"/>
<gene>
    <name evidence="2" type="ORF">F2P56_022823</name>
</gene>